<dbReference type="EnsemblPlants" id="Zm00001eb433430_T001">
    <property type="protein sequence ID" value="Zm00001eb433430_P001"/>
    <property type="gene ID" value="Zm00001eb433430"/>
</dbReference>
<reference evidence="9" key="1">
    <citation type="journal article" date="2009" name="Plant Mol. Biol.">
        <title>Insights into corn genes derived from large-scale cDNA sequencing.</title>
        <authorList>
            <person name="Alexandrov N.N."/>
            <person name="Brover V.V."/>
            <person name="Freidin S."/>
            <person name="Troukhan M.E."/>
            <person name="Tatarinova T.V."/>
            <person name="Zhang H."/>
            <person name="Swaller T.J."/>
            <person name="Lu Y.P."/>
            <person name="Bouck J."/>
            <person name="Flavell R.B."/>
            <person name="Feldmann K.A."/>
        </authorList>
    </citation>
    <scope>NUCLEOTIDE SEQUENCE</scope>
</reference>
<dbReference type="ExpressionAtlas" id="B6U194">
    <property type="expression patterns" value="baseline and differential"/>
</dbReference>
<dbReference type="FunFam" id="4.10.1000.10:FF:000083">
    <property type="entry name" value="Zinc finger C-x8-C-x5-C-x3-H type family protein"/>
    <property type="match status" value="1"/>
</dbReference>
<dbReference type="GO" id="GO:0003677">
    <property type="term" value="F:DNA binding"/>
    <property type="evidence" value="ECO:0007669"/>
    <property type="project" value="UniProtKB-KW"/>
</dbReference>
<dbReference type="PROSITE" id="PS50103">
    <property type="entry name" value="ZF_C3H1"/>
    <property type="match status" value="3"/>
</dbReference>
<dbReference type="InterPro" id="IPR036855">
    <property type="entry name" value="Znf_CCCH_sf"/>
</dbReference>
<dbReference type="IntAct" id="B6U194">
    <property type="interactions" value="1"/>
</dbReference>
<feature type="compositionally biased region" description="Polar residues" evidence="7">
    <location>
        <begin position="200"/>
        <end position="209"/>
    </location>
</feature>
<dbReference type="Gramene" id="Zm00001eb433430_T001">
    <property type="protein sequence ID" value="Zm00001eb433430_P001"/>
    <property type="gene ID" value="Zm00001eb433430"/>
</dbReference>
<reference evidence="10" key="3">
    <citation type="submission" date="2015-12" db="EMBL/GenBank/DDBJ databases">
        <title>Update maize B73 reference genome by single molecule sequencing technologies.</title>
        <authorList>
            <consortium name="Maize Genome Sequencing Project"/>
            <person name="Ware D."/>
        </authorList>
    </citation>
    <scope>NUCLEOTIDE SEQUENCE</scope>
    <source>
        <tissue evidence="10">Seedling</tissue>
    </source>
</reference>
<feature type="compositionally biased region" description="Acidic residues" evidence="7">
    <location>
        <begin position="655"/>
        <end position="668"/>
    </location>
</feature>
<evidence type="ECO:0000256" key="6">
    <source>
        <dbReference type="PROSITE-ProRule" id="PRU00723"/>
    </source>
</evidence>
<evidence type="ECO:0000256" key="2">
    <source>
        <dbReference type="ARBA" id="ARBA00022737"/>
    </source>
</evidence>
<evidence type="ECO:0000256" key="7">
    <source>
        <dbReference type="SAM" id="MobiDB-lite"/>
    </source>
</evidence>
<feature type="compositionally biased region" description="Basic and acidic residues" evidence="7">
    <location>
        <begin position="385"/>
        <end position="412"/>
    </location>
</feature>
<dbReference type="Pfam" id="PF00642">
    <property type="entry name" value="zf-CCCH"/>
    <property type="match status" value="1"/>
</dbReference>
<dbReference type="FunCoup" id="B6U194">
    <property type="interactions" value="2679"/>
</dbReference>
<keyword evidence="5" id="KW-0238">DNA-binding</keyword>
<dbReference type="InterPro" id="IPR000571">
    <property type="entry name" value="Znf_CCCH"/>
</dbReference>
<feature type="zinc finger region" description="C3H1-type" evidence="6">
    <location>
        <begin position="50"/>
        <end position="76"/>
    </location>
</feature>
<dbReference type="OrthoDB" id="5395350at2759"/>
<feature type="region of interest" description="Disordered" evidence="7">
    <location>
        <begin position="370"/>
        <end position="419"/>
    </location>
</feature>
<evidence type="ECO:0000313" key="10">
    <source>
        <dbReference type="EMBL" id="AQK47153.1"/>
    </source>
</evidence>
<feature type="region of interest" description="Disordered" evidence="7">
    <location>
        <begin position="603"/>
        <end position="668"/>
    </location>
</feature>
<dbReference type="Proteomes" id="UP000007305">
    <property type="component" value="Chromosome 10"/>
</dbReference>
<dbReference type="GO" id="GO:0003729">
    <property type="term" value="F:mRNA binding"/>
    <property type="evidence" value="ECO:0000318"/>
    <property type="project" value="GO_Central"/>
</dbReference>
<dbReference type="HOGENOM" id="CLU_025172_0_0_1"/>
<evidence type="ECO:0000259" key="8">
    <source>
        <dbReference type="PROSITE" id="PS50103"/>
    </source>
</evidence>
<feature type="domain" description="C3H1-type" evidence="8">
    <location>
        <begin position="100"/>
        <end position="127"/>
    </location>
</feature>
<feature type="zinc finger region" description="C3H1-type" evidence="6">
    <location>
        <begin position="100"/>
        <end position="127"/>
    </location>
</feature>
<dbReference type="GO" id="GO:0008270">
    <property type="term" value="F:zinc ion binding"/>
    <property type="evidence" value="ECO:0007669"/>
    <property type="project" value="UniProtKB-KW"/>
</dbReference>
<evidence type="ECO:0007829" key="13">
    <source>
        <dbReference type="PeptideAtlas" id="B6U194"/>
    </source>
</evidence>
<reference evidence="11" key="4">
    <citation type="submission" date="2019-07" db="EMBL/GenBank/DDBJ databases">
        <authorList>
            <person name="Seetharam A."/>
            <person name="Woodhouse M."/>
            <person name="Cannon E."/>
        </authorList>
    </citation>
    <scope>NUCLEOTIDE SEQUENCE [LARGE SCALE GENOMIC DNA]</scope>
    <source>
        <strain evidence="11">cv. B73</strain>
    </source>
</reference>
<sequence length="679" mass="76677">MEVAAAAAGKPLTPEEEALRRSTDCVYFLASPLTCKKGNECDFRHSEGARMNPRDCWYWLNGSCLNPKCAFRHPPIDGLFGAPTSGLPPVSAHYGAYNLGKQMVPCYYFQKGNCLKGDRCPFYHGPQTASNDLAEQAAKVSSFPLEPSQAQNNEEAVAPNNSTQQEARMTENRTSIHVSKSGVGATPADVASNALKPGTNFEQAPSNTLAAKKSSTTEDHPMHYQNQVPVEIDPVKDWNQNFEVSPTDYLPQDSREADDILGESSPGFDVLVDNDVDVAEDFARDMYPVEDYEYVTSDFDARAHHESEQFNDGMGVNGRIGQYDGYERKRRRSSSERNLDRHYHPDGRFLHRELDRGEIDGSDLRHQLRRRRINGPSTTISPERANGDRHGRDEPYRERAHGGHHTYRDRYQGPRGSNLSSRLQARIKLPRRSPDRVDTRFEDERDRRRFRDMFSPMRRMDFHGGRHQEAGHNQERGHRKLSELVSTVRHADGLSARRDAVGSTHFAARRNLGEPRKANGLVESEASLDFEGPKPLSVILQRKREAAQGNNYEKFAEVAVTQTGSLDETEKKSCDNVTRFADCKSGSGDEEYKEQDHILVDAHRQSSDHGDKFEAGYAAEVDAEGKQEADDYDQREGESDDYETFEGHDYKSEDENVYQDDEDFDDNDDFARKVGVLLP</sequence>
<dbReference type="PANTHER" id="PTHR15725">
    <property type="entry name" value="ZN-FINGER, C-X8-C-X5-C-X3-H TYPE-CONTAINING"/>
    <property type="match status" value="1"/>
</dbReference>
<dbReference type="PaxDb" id="4577-GRMZM2G150262_P01"/>
<feature type="domain" description="C3H1-type" evidence="8">
    <location>
        <begin position="19"/>
        <end position="48"/>
    </location>
</feature>
<feature type="compositionally biased region" description="Basic and acidic residues" evidence="7">
    <location>
        <begin position="623"/>
        <end position="637"/>
    </location>
</feature>
<keyword evidence="2" id="KW-0677">Repeat</keyword>
<feature type="region of interest" description="Disordered" evidence="7">
    <location>
        <begin position="134"/>
        <end position="220"/>
    </location>
</feature>
<dbReference type="InterPro" id="IPR041686">
    <property type="entry name" value="Znf-CCCH_3"/>
</dbReference>
<dbReference type="SUPFAM" id="SSF90229">
    <property type="entry name" value="CCCH zinc finger"/>
    <property type="match status" value="1"/>
</dbReference>
<accession>B6U194</accession>
<evidence type="ECO:0000256" key="5">
    <source>
        <dbReference type="ARBA" id="ARBA00023125"/>
    </source>
</evidence>
<evidence type="ECO:0000313" key="12">
    <source>
        <dbReference type="Proteomes" id="UP000007305"/>
    </source>
</evidence>
<feature type="domain" description="C3H1-type" evidence="8">
    <location>
        <begin position="50"/>
        <end position="76"/>
    </location>
</feature>
<keyword evidence="1 6" id="KW-0479">Metal-binding</keyword>
<feature type="zinc finger region" description="C3H1-type" evidence="6">
    <location>
        <begin position="19"/>
        <end position="48"/>
    </location>
</feature>
<feature type="compositionally biased region" description="Polar residues" evidence="7">
    <location>
        <begin position="148"/>
        <end position="178"/>
    </location>
</feature>
<feature type="compositionally biased region" description="Basic and acidic residues" evidence="7">
    <location>
        <begin position="645"/>
        <end position="654"/>
    </location>
</feature>
<dbReference type="RefSeq" id="NP_001151510.1">
    <property type="nucleotide sequence ID" value="NM_001158038.1"/>
</dbReference>
<keyword evidence="4 6" id="KW-0862">Zinc</keyword>
<dbReference type="eggNOG" id="KOG4791">
    <property type="taxonomic scope" value="Eukaryota"/>
</dbReference>
<evidence type="ECO:0000313" key="9">
    <source>
        <dbReference type="EMBL" id="ACG43127.1"/>
    </source>
</evidence>
<dbReference type="KEGG" id="zma:100285144"/>
<reference evidence="11" key="5">
    <citation type="submission" date="2021-05" db="UniProtKB">
        <authorList>
            <consortium name="EnsemblPlants"/>
        </authorList>
    </citation>
    <scope>IDENTIFICATION</scope>
    <source>
        <strain evidence="11">cv. B73</strain>
    </source>
</reference>
<gene>
    <name evidence="11" type="primary">LOC100285144</name>
    <name evidence="10" type="ORF">ZEAMMB73_Zm00001d026587</name>
</gene>
<dbReference type="Gene3D" id="4.10.1000.10">
    <property type="entry name" value="Zinc finger, CCCH-type"/>
    <property type="match status" value="2"/>
</dbReference>
<dbReference type="AlphaFoldDB" id="B6U194"/>
<dbReference type="Pfam" id="PF15663">
    <property type="entry name" value="zf-CCCH_3"/>
    <property type="match status" value="1"/>
</dbReference>
<reference evidence="12" key="2">
    <citation type="journal article" date="2009" name="Science">
        <title>The B73 maize genome: complexity, diversity, and dynamics.</title>
        <authorList>
            <person name="Schnable P.S."/>
            <person name="Ware D."/>
            <person name="Fulton R.S."/>
            <person name="Stein J.C."/>
            <person name="Wei F."/>
            <person name="Pasternak S."/>
            <person name="Liang C."/>
            <person name="Zhang J."/>
            <person name="Fulton L."/>
            <person name="Graves T.A."/>
            <person name="Minx P."/>
            <person name="Reily A.D."/>
            <person name="Courtney L."/>
            <person name="Kruchowski S.S."/>
            <person name="Tomlinson C."/>
            <person name="Strong C."/>
            <person name="Delehaunty K."/>
            <person name="Fronick C."/>
            <person name="Courtney B."/>
            <person name="Rock S.M."/>
            <person name="Belter E."/>
            <person name="Du F."/>
            <person name="Kim K."/>
            <person name="Abbott R.M."/>
            <person name="Cotton M."/>
            <person name="Levy A."/>
            <person name="Marchetto P."/>
            <person name="Ochoa K."/>
            <person name="Jackson S.M."/>
            <person name="Gillam B."/>
            <person name="Chen W."/>
            <person name="Yan L."/>
            <person name="Higginbotham J."/>
            <person name="Cardenas M."/>
            <person name="Waligorski J."/>
            <person name="Applebaum E."/>
            <person name="Phelps L."/>
            <person name="Falcone J."/>
            <person name="Kanchi K."/>
            <person name="Thane T."/>
            <person name="Scimone A."/>
            <person name="Thane N."/>
            <person name="Henke J."/>
            <person name="Wang T."/>
            <person name="Ruppert J."/>
            <person name="Shah N."/>
            <person name="Rotter K."/>
            <person name="Hodges J."/>
            <person name="Ingenthron E."/>
            <person name="Cordes M."/>
            <person name="Kohlberg S."/>
            <person name="Sgro J."/>
            <person name="Delgado B."/>
            <person name="Mead K."/>
            <person name="Chinwalla A."/>
            <person name="Leonard S."/>
            <person name="Crouse K."/>
            <person name="Collura K."/>
            <person name="Kudrna D."/>
            <person name="Currie J."/>
            <person name="He R."/>
            <person name="Angelova A."/>
            <person name="Rajasekar S."/>
            <person name="Mueller T."/>
            <person name="Lomeli R."/>
            <person name="Scara G."/>
            <person name="Ko A."/>
            <person name="Delaney K."/>
            <person name="Wissotski M."/>
            <person name="Lopez G."/>
            <person name="Campos D."/>
            <person name="Braidotti M."/>
            <person name="Ashley E."/>
            <person name="Golser W."/>
            <person name="Kim H."/>
            <person name="Lee S."/>
            <person name="Lin J."/>
            <person name="Dujmic Z."/>
            <person name="Kim W."/>
            <person name="Talag J."/>
            <person name="Zuccolo A."/>
            <person name="Fan C."/>
            <person name="Sebastian A."/>
            <person name="Kramer M."/>
            <person name="Spiegel L."/>
            <person name="Nascimento L."/>
            <person name="Zutavern T."/>
            <person name="Miller B."/>
            <person name="Ambroise C."/>
            <person name="Muller S."/>
            <person name="Spooner W."/>
            <person name="Narechania A."/>
            <person name="Ren L."/>
            <person name="Wei S."/>
            <person name="Kumari S."/>
            <person name="Faga B."/>
            <person name="Levy M.J."/>
            <person name="McMahan L."/>
            <person name="Van Buren P."/>
            <person name="Vaughn M.W."/>
            <person name="Ying K."/>
            <person name="Yeh C.-T."/>
            <person name="Emrich S.J."/>
            <person name="Jia Y."/>
            <person name="Kalyanaraman A."/>
            <person name="Hsia A.-P."/>
            <person name="Barbazuk W.B."/>
            <person name="Baucom R.S."/>
            <person name="Brutnell T.P."/>
            <person name="Carpita N.C."/>
            <person name="Chaparro C."/>
            <person name="Chia J.-M."/>
            <person name="Deragon J.-M."/>
            <person name="Estill J.C."/>
            <person name="Fu Y."/>
            <person name="Jeddeloh J.A."/>
            <person name="Han Y."/>
            <person name="Lee H."/>
            <person name="Li P."/>
            <person name="Lisch D.R."/>
            <person name="Liu S."/>
            <person name="Liu Z."/>
            <person name="Nagel D.H."/>
            <person name="McCann M.C."/>
            <person name="SanMiguel P."/>
            <person name="Myers A.M."/>
            <person name="Nettleton D."/>
            <person name="Nguyen J."/>
            <person name="Penning B.W."/>
            <person name="Ponnala L."/>
            <person name="Schneider K.L."/>
            <person name="Schwartz D.C."/>
            <person name="Sharma A."/>
            <person name="Soderlund C."/>
            <person name="Springer N.M."/>
            <person name="Sun Q."/>
            <person name="Wang H."/>
            <person name="Waterman M."/>
            <person name="Westerman R."/>
            <person name="Wolfgruber T.K."/>
            <person name="Yang L."/>
            <person name="Yu Y."/>
            <person name="Zhang L."/>
            <person name="Zhou S."/>
            <person name="Zhu Q."/>
            <person name="Bennetzen J.L."/>
            <person name="Dawe R.K."/>
            <person name="Jiang J."/>
            <person name="Jiang N."/>
            <person name="Presting G.G."/>
            <person name="Wessler S.R."/>
            <person name="Aluru S."/>
            <person name="Martienssen R.A."/>
            <person name="Clifton S.W."/>
            <person name="McCombie W.R."/>
            <person name="Wing R.A."/>
            <person name="Wilson R.K."/>
        </authorList>
    </citation>
    <scope>NUCLEOTIDE SEQUENCE [LARGE SCALE GENOMIC DNA]</scope>
    <source>
        <strain evidence="12">cv. B73</strain>
    </source>
</reference>
<dbReference type="SMART" id="SM00356">
    <property type="entry name" value="ZnF_C3H1"/>
    <property type="match status" value="3"/>
</dbReference>
<evidence type="ECO:0000313" key="11">
    <source>
        <dbReference type="EnsemblPlants" id="Zm00001eb433430_P001"/>
    </source>
</evidence>
<keyword evidence="3 6" id="KW-0863">Zinc-finger</keyword>
<evidence type="ECO:0000256" key="3">
    <source>
        <dbReference type="ARBA" id="ARBA00022771"/>
    </source>
</evidence>
<dbReference type="PANTHER" id="PTHR15725:SF14">
    <property type="entry name" value="ZINC FINGER CCCH DOMAIN-CONTAINING PROTEIN 11A"/>
    <property type="match status" value="1"/>
</dbReference>
<dbReference type="STRING" id="4577.B6U194"/>
<protein>
    <submittedName>
        <fullName evidence="9">Zinc finger C-x8-C-x5-C-x3-H type family protein</fullName>
    </submittedName>
</protein>
<evidence type="ECO:0000256" key="1">
    <source>
        <dbReference type="ARBA" id="ARBA00022723"/>
    </source>
</evidence>
<dbReference type="EMBL" id="CM000786">
    <property type="protein sequence ID" value="AQK47153.1"/>
    <property type="molecule type" value="Genomic_DNA"/>
</dbReference>
<proteinExistence type="evidence at protein level"/>
<dbReference type="EMBL" id="EU971009">
    <property type="protein sequence ID" value="ACG43127.1"/>
    <property type="molecule type" value="mRNA"/>
</dbReference>
<feature type="compositionally biased region" description="Basic and acidic residues" evidence="7">
    <location>
        <begin position="603"/>
        <end position="614"/>
    </location>
</feature>
<name>B6U194_MAIZE</name>
<organism evidence="9">
    <name type="scientific">Zea mays</name>
    <name type="common">Maize</name>
    <dbReference type="NCBI Taxonomy" id="4577"/>
    <lineage>
        <taxon>Eukaryota</taxon>
        <taxon>Viridiplantae</taxon>
        <taxon>Streptophyta</taxon>
        <taxon>Embryophyta</taxon>
        <taxon>Tracheophyta</taxon>
        <taxon>Spermatophyta</taxon>
        <taxon>Magnoliopsida</taxon>
        <taxon>Liliopsida</taxon>
        <taxon>Poales</taxon>
        <taxon>Poaceae</taxon>
        <taxon>PACMAD clade</taxon>
        <taxon>Panicoideae</taxon>
        <taxon>Andropogonodae</taxon>
        <taxon>Andropogoneae</taxon>
        <taxon>Tripsacinae</taxon>
        <taxon>Zea</taxon>
    </lineage>
</organism>
<evidence type="ECO:0000256" key="4">
    <source>
        <dbReference type="ARBA" id="ARBA00022833"/>
    </source>
</evidence>
<dbReference type="GeneID" id="100285144"/>
<keyword evidence="13" id="KW-1267">Proteomics identification</keyword>
<dbReference type="FunFam" id="4.10.1000.10:FF:000021">
    <property type="entry name" value="Zinc finger CCCH domain-containing protein 17"/>
    <property type="match status" value="1"/>
</dbReference>
<keyword evidence="12" id="KW-1185">Reference proteome</keyword>